<reference evidence="2 3" key="1">
    <citation type="submission" date="2019-11" db="EMBL/GenBank/DDBJ databases">
        <title>Pseudooceanicola pacifica sp. nov., isolated from deep-sea sediment of the Pacific Ocean.</title>
        <authorList>
            <person name="Lyu L."/>
        </authorList>
    </citation>
    <scope>NUCLEOTIDE SEQUENCE [LARGE SCALE GENOMIC DNA]</scope>
    <source>
        <strain evidence="2 3">216_PA32_1</strain>
    </source>
</reference>
<feature type="transmembrane region" description="Helical" evidence="1">
    <location>
        <begin position="302"/>
        <end position="318"/>
    </location>
</feature>
<sequence length="415" mass="45369">MPQPDPTLVAFPAAQPPVKPPRDLRIDMFRGLALVMIFVDHVPGNPYEAFTSRNFGFSDAAEAFFVMSGIAAGIAYSGRFLPDTLRRNGHWAAISPIWARAWTLYLVHVFLTAWAIAIFAWGASTFVLPELRQAINLRQVFENTGPALAGVPALTHQLGYVNILPAYAVLLVCLPAAIVLGLRRPWTLALLSALLWYAAGHFRLNLPNYPNPGGWFFNPFSWQVVFVTGLLIGLALRRGERLVPRSPWLFWPALAFVVLVLVWVRVPAVAEVLNTGMAWLGAQGAPFHIVAHDKTFVSLPRLLHILALVYVISSLGWVRSLSGSRIAAPLRLMGRQGLLVFSLGTVLALTFQVMMAAEPDLSALPWVLPAAGVGLMLAAAWLREEARRRMPRPVGKGQVARPVAPVSRAAAVPAE</sequence>
<dbReference type="PIRSF" id="PIRSF028704">
    <property type="entry name" value="UPC028704"/>
    <property type="match status" value="1"/>
</dbReference>
<comment type="caution">
    <text evidence="2">The sequence shown here is derived from an EMBL/GenBank/DDBJ whole genome shotgun (WGS) entry which is preliminary data.</text>
</comment>
<gene>
    <name evidence="2" type="ORF">GLS40_00960</name>
</gene>
<evidence type="ECO:0000313" key="3">
    <source>
        <dbReference type="Proteomes" id="UP000443843"/>
    </source>
</evidence>
<keyword evidence="1" id="KW-0472">Membrane</keyword>
<keyword evidence="1" id="KW-1133">Transmembrane helix</keyword>
<accession>A0A844VYX4</accession>
<dbReference type="Proteomes" id="UP000443843">
    <property type="component" value="Unassembled WGS sequence"/>
</dbReference>
<dbReference type="EMBL" id="WNXQ01000001">
    <property type="protein sequence ID" value="MWB76587.1"/>
    <property type="molecule type" value="Genomic_DNA"/>
</dbReference>
<dbReference type="Pfam" id="PF10129">
    <property type="entry name" value="OpgC_C"/>
    <property type="match status" value="1"/>
</dbReference>
<feature type="transmembrane region" description="Helical" evidence="1">
    <location>
        <begin position="63"/>
        <end position="81"/>
    </location>
</feature>
<protein>
    <submittedName>
        <fullName evidence="2">OpgC domain-containing protein</fullName>
    </submittedName>
</protein>
<dbReference type="RefSeq" id="WP_160380730.1">
    <property type="nucleotide sequence ID" value="NZ_WNXQ01000001.1"/>
</dbReference>
<proteinExistence type="predicted"/>
<dbReference type="InterPro" id="IPR014550">
    <property type="entry name" value="UCP028704_OpgC"/>
</dbReference>
<name>A0A844VYX4_9RHOB</name>
<dbReference type="PANTHER" id="PTHR38592:SF3">
    <property type="entry name" value="BLL4819 PROTEIN"/>
    <property type="match status" value="1"/>
</dbReference>
<feature type="transmembrane region" description="Helical" evidence="1">
    <location>
        <begin position="186"/>
        <end position="204"/>
    </location>
</feature>
<feature type="transmembrane region" description="Helical" evidence="1">
    <location>
        <begin position="158"/>
        <end position="179"/>
    </location>
</feature>
<keyword evidence="1" id="KW-0812">Transmembrane</keyword>
<feature type="transmembrane region" description="Helical" evidence="1">
    <location>
        <begin position="216"/>
        <end position="236"/>
    </location>
</feature>
<feature type="transmembrane region" description="Helical" evidence="1">
    <location>
        <begin position="248"/>
        <end position="266"/>
    </location>
</feature>
<feature type="transmembrane region" description="Helical" evidence="1">
    <location>
        <begin position="102"/>
        <end position="123"/>
    </location>
</feature>
<feature type="transmembrane region" description="Helical" evidence="1">
    <location>
        <begin position="363"/>
        <end position="382"/>
    </location>
</feature>
<evidence type="ECO:0000313" key="2">
    <source>
        <dbReference type="EMBL" id="MWB76587.1"/>
    </source>
</evidence>
<evidence type="ECO:0000256" key="1">
    <source>
        <dbReference type="SAM" id="Phobius"/>
    </source>
</evidence>
<dbReference type="PANTHER" id="PTHR38592">
    <property type="entry name" value="BLL4819 PROTEIN"/>
    <property type="match status" value="1"/>
</dbReference>
<dbReference type="AlphaFoldDB" id="A0A844VYX4"/>
<feature type="transmembrane region" description="Helical" evidence="1">
    <location>
        <begin position="338"/>
        <end position="357"/>
    </location>
</feature>
<keyword evidence="3" id="KW-1185">Reference proteome</keyword>
<organism evidence="2 3">
    <name type="scientific">Pseudooceanicola pacificus</name>
    <dbReference type="NCBI Taxonomy" id="2676438"/>
    <lineage>
        <taxon>Bacteria</taxon>
        <taxon>Pseudomonadati</taxon>
        <taxon>Pseudomonadota</taxon>
        <taxon>Alphaproteobacteria</taxon>
        <taxon>Rhodobacterales</taxon>
        <taxon>Paracoccaceae</taxon>
        <taxon>Pseudooceanicola</taxon>
    </lineage>
</organism>